<proteinExistence type="predicted"/>
<dbReference type="Proteomes" id="UP000316095">
    <property type="component" value="Unassembled WGS sequence"/>
</dbReference>
<name>A0A5C5XPK8_9PLAN</name>
<comment type="caution">
    <text evidence="1">The sequence shown here is derived from an EMBL/GenBank/DDBJ whole genome shotgun (WGS) entry which is preliminary data.</text>
</comment>
<evidence type="ECO:0008006" key="3">
    <source>
        <dbReference type="Google" id="ProtNLM"/>
    </source>
</evidence>
<dbReference type="OrthoDB" id="214050at2"/>
<keyword evidence="2" id="KW-1185">Reference proteome</keyword>
<dbReference type="RefSeq" id="WP_146506215.1">
    <property type="nucleotide sequence ID" value="NZ_SJPG01000001.1"/>
</dbReference>
<dbReference type="EMBL" id="SJPG01000001">
    <property type="protein sequence ID" value="TWT64509.1"/>
    <property type="molecule type" value="Genomic_DNA"/>
</dbReference>
<dbReference type="AlphaFoldDB" id="A0A5C5XPK8"/>
<evidence type="ECO:0000313" key="1">
    <source>
        <dbReference type="EMBL" id="TWT64509.1"/>
    </source>
</evidence>
<reference evidence="1 2" key="1">
    <citation type="submission" date="2019-02" db="EMBL/GenBank/DDBJ databases">
        <title>Deep-cultivation of Planctomycetes and their phenomic and genomic characterization uncovers novel biology.</title>
        <authorList>
            <person name="Wiegand S."/>
            <person name="Jogler M."/>
            <person name="Boedeker C."/>
            <person name="Pinto D."/>
            <person name="Vollmers J."/>
            <person name="Rivas-Marin E."/>
            <person name="Kohn T."/>
            <person name="Peeters S.H."/>
            <person name="Heuer A."/>
            <person name="Rast P."/>
            <person name="Oberbeckmann S."/>
            <person name="Bunk B."/>
            <person name="Jeske O."/>
            <person name="Meyerdierks A."/>
            <person name="Storesund J.E."/>
            <person name="Kallscheuer N."/>
            <person name="Luecker S."/>
            <person name="Lage O.M."/>
            <person name="Pohl T."/>
            <person name="Merkel B.J."/>
            <person name="Hornburger P."/>
            <person name="Mueller R.-W."/>
            <person name="Bruemmer F."/>
            <person name="Labrenz M."/>
            <person name="Spormann A.M."/>
            <person name="Op Den Camp H."/>
            <person name="Overmann J."/>
            <person name="Amann R."/>
            <person name="Jetten M.S.M."/>
            <person name="Mascher T."/>
            <person name="Medema M.H."/>
            <person name="Devos D.P."/>
            <person name="Kaster A.-K."/>
            <person name="Ovreas L."/>
            <person name="Rohde M."/>
            <person name="Galperin M.Y."/>
            <person name="Jogler C."/>
        </authorList>
    </citation>
    <scope>NUCLEOTIDE SEQUENCE [LARGE SCALE GENOMIC DNA]</scope>
    <source>
        <strain evidence="1 2">Pan54</strain>
    </source>
</reference>
<accession>A0A5C5XPK8</accession>
<gene>
    <name evidence="1" type="ORF">Pan54_52730</name>
</gene>
<evidence type="ECO:0000313" key="2">
    <source>
        <dbReference type="Proteomes" id="UP000316095"/>
    </source>
</evidence>
<organism evidence="1 2">
    <name type="scientific">Rubinisphaera italica</name>
    <dbReference type="NCBI Taxonomy" id="2527969"/>
    <lineage>
        <taxon>Bacteria</taxon>
        <taxon>Pseudomonadati</taxon>
        <taxon>Planctomycetota</taxon>
        <taxon>Planctomycetia</taxon>
        <taxon>Planctomycetales</taxon>
        <taxon>Planctomycetaceae</taxon>
        <taxon>Rubinisphaera</taxon>
    </lineage>
</organism>
<sequence length="78" mass="8771">MAYDPQTVHQASRQIEHSVRQLTGGLIRGLQISSDQNRVVMTGATDLYYHKQLATRAAMDALDGRQFNNEIVVSRQVN</sequence>
<protein>
    <recommendedName>
        <fullName evidence="3">BON domain protein</fullName>
    </recommendedName>
</protein>